<name>A0AAV2S337_MEGNR</name>
<accession>A0AAV2S337</accession>
<proteinExistence type="predicted"/>
<dbReference type="AlphaFoldDB" id="A0AAV2S337"/>
<evidence type="ECO:0000313" key="2">
    <source>
        <dbReference type="Proteomes" id="UP001497623"/>
    </source>
</evidence>
<evidence type="ECO:0000313" key="1">
    <source>
        <dbReference type="EMBL" id="CAL4160838.1"/>
    </source>
</evidence>
<keyword evidence="2" id="KW-1185">Reference proteome</keyword>
<reference evidence="1 2" key="1">
    <citation type="submission" date="2024-05" db="EMBL/GenBank/DDBJ databases">
        <authorList>
            <person name="Wallberg A."/>
        </authorList>
    </citation>
    <scope>NUCLEOTIDE SEQUENCE [LARGE SCALE GENOMIC DNA]</scope>
</reference>
<comment type="caution">
    <text evidence="1">The sequence shown here is derived from an EMBL/GenBank/DDBJ whole genome shotgun (WGS) entry which is preliminary data.</text>
</comment>
<protein>
    <submittedName>
        <fullName evidence="1">Uncharacterized protein</fullName>
    </submittedName>
</protein>
<dbReference type="EMBL" id="CAXKWB010044537">
    <property type="protein sequence ID" value="CAL4160838.1"/>
    <property type="molecule type" value="Genomic_DNA"/>
</dbReference>
<sequence length="291" mass="33875">MFRVIKSWFGYGEHVSEADISPDVEHGSQANTVYVCDVLFCHSKHINKWVLYFRWEHQHVIYELEKDNGLVEVTYSHREPPINYERSELASKIYLSPNTVYNTAMKSSLNGQKFERGWDICQKYVEGVCNKLDIELEYDEDNNPDFLSYFFKADVYFCHCPVPYINTLDISKRHWALYFSWEHKTVRYELGKNSGYIKSQCTQGDLPEQFTTELVCSGKWLRPEEVHVAAMNCSLNDQLYSAGWRNCQIWVEEVAEKLDIIINYPKISGVTAFLGHMLPVRLKNAKPAVVG</sequence>
<organism evidence="1 2">
    <name type="scientific">Meganyctiphanes norvegica</name>
    <name type="common">Northern krill</name>
    <name type="synonym">Thysanopoda norvegica</name>
    <dbReference type="NCBI Taxonomy" id="48144"/>
    <lineage>
        <taxon>Eukaryota</taxon>
        <taxon>Metazoa</taxon>
        <taxon>Ecdysozoa</taxon>
        <taxon>Arthropoda</taxon>
        <taxon>Crustacea</taxon>
        <taxon>Multicrustacea</taxon>
        <taxon>Malacostraca</taxon>
        <taxon>Eumalacostraca</taxon>
        <taxon>Eucarida</taxon>
        <taxon>Euphausiacea</taxon>
        <taxon>Euphausiidae</taxon>
        <taxon>Meganyctiphanes</taxon>
    </lineage>
</organism>
<dbReference type="Proteomes" id="UP001497623">
    <property type="component" value="Unassembled WGS sequence"/>
</dbReference>
<gene>
    <name evidence="1" type="ORF">MNOR_LOCUS32559</name>
</gene>